<dbReference type="InterPro" id="IPR000504">
    <property type="entry name" value="RRM_dom"/>
</dbReference>
<dbReference type="GO" id="GO:0005634">
    <property type="term" value="C:nucleus"/>
    <property type="evidence" value="ECO:0007669"/>
    <property type="project" value="UniProtKB-SubCell"/>
</dbReference>
<dbReference type="InterPro" id="IPR012677">
    <property type="entry name" value="Nucleotide-bd_a/b_plait_sf"/>
</dbReference>
<feature type="domain" description="RRM" evidence="12">
    <location>
        <begin position="551"/>
        <end position="624"/>
    </location>
</feature>
<evidence type="ECO:0000256" key="7">
    <source>
        <dbReference type="ARBA" id="ARBA00023242"/>
    </source>
</evidence>
<feature type="compositionally biased region" description="Polar residues" evidence="11">
    <location>
        <begin position="305"/>
        <end position="314"/>
    </location>
</feature>
<name>A0A9P4YYC5_9HYPO</name>
<dbReference type="FunFam" id="3.30.70.330:FF:000247">
    <property type="entry name" value="Multiple RNA-binding domain-containing protein 1"/>
    <property type="match status" value="1"/>
</dbReference>
<evidence type="ECO:0000256" key="6">
    <source>
        <dbReference type="ARBA" id="ARBA00022884"/>
    </source>
</evidence>
<keyword evidence="8" id="KW-0687">Ribonucleoprotein</keyword>
<dbReference type="GO" id="GO:1990904">
    <property type="term" value="C:ribonucleoprotein complex"/>
    <property type="evidence" value="ECO:0007669"/>
    <property type="project" value="UniProtKB-KW"/>
</dbReference>
<dbReference type="AlphaFoldDB" id="A0A9P4YYC5"/>
<feature type="domain" description="RRM" evidence="12">
    <location>
        <begin position="777"/>
        <end position="854"/>
    </location>
</feature>
<dbReference type="SMART" id="SM00360">
    <property type="entry name" value="RRM"/>
    <property type="match status" value="5"/>
</dbReference>
<dbReference type="GO" id="GO:0003729">
    <property type="term" value="F:mRNA binding"/>
    <property type="evidence" value="ECO:0007669"/>
    <property type="project" value="TreeGrafter"/>
</dbReference>
<dbReference type="PROSITE" id="PS50102">
    <property type="entry name" value="RRM"/>
    <property type="match status" value="5"/>
</dbReference>
<feature type="region of interest" description="Disordered" evidence="11">
    <location>
        <begin position="879"/>
        <end position="902"/>
    </location>
</feature>
<dbReference type="GeneID" id="55970212"/>
<evidence type="ECO:0000256" key="3">
    <source>
        <dbReference type="ARBA" id="ARBA00013428"/>
    </source>
</evidence>
<dbReference type="EMBL" id="JAANYQ010000003">
    <property type="protein sequence ID" value="KAF4125145.1"/>
    <property type="molecule type" value="Genomic_DNA"/>
</dbReference>
<comment type="subcellular location">
    <subcellularLocation>
        <location evidence="1">Nucleus</location>
    </subcellularLocation>
</comment>
<evidence type="ECO:0000256" key="5">
    <source>
        <dbReference type="ARBA" id="ARBA00022737"/>
    </source>
</evidence>
<evidence type="ECO:0000256" key="10">
    <source>
        <dbReference type="SAM" id="Coils"/>
    </source>
</evidence>
<dbReference type="Proteomes" id="UP000749293">
    <property type="component" value="Unassembled WGS sequence"/>
</dbReference>
<feature type="compositionally biased region" description="Low complexity" evidence="11">
    <location>
        <begin position="268"/>
        <end position="278"/>
    </location>
</feature>
<feature type="compositionally biased region" description="Polar residues" evidence="11">
    <location>
        <begin position="81"/>
        <end position="93"/>
    </location>
</feature>
<dbReference type="SUPFAM" id="SSF54928">
    <property type="entry name" value="RNA-binding domain, RBD"/>
    <property type="match status" value="3"/>
</dbReference>
<evidence type="ECO:0000256" key="11">
    <source>
        <dbReference type="SAM" id="MobiDB-lite"/>
    </source>
</evidence>
<keyword evidence="4" id="KW-0698">rRNA processing</keyword>
<feature type="region of interest" description="Disordered" evidence="11">
    <location>
        <begin position="79"/>
        <end position="133"/>
    </location>
</feature>
<keyword evidence="6 9" id="KW-0694">RNA-binding</keyword>
<dbReference type="PANTHER" id="PTHR48039">
    <property type="entry name" value="RNA-BINDING MOTIF PROTEIN 14B"/>
    <property type="match status" value="1"/>
</dbReference>
<dbReference type="InterPro" id="IPR035979">
    <property type="entry name" value="RBD_domain_sf"/>
</dbReference>
<comment type="similarity">
    <text evidence="2">Belongs to the RRM MRD1 family.</text>
</comment>
<dbReference type="PANTHER" id="PTHR48039:SF5">
    <property type="entry name" value="RNA-BINDING PROTEIN 28"/>
    <property type="match status" value="1"/>
</dbReference>
<feature type="coiled-coil region" evidence="10">
    <location>
        <begin position="849"/>
        <end position="876"/>
    </location>
</feature>
<feature type="compositionally biased region" description="Basic and acidic residues" evidence="11">
    <location>
        <begin position="327"/>
        <end position="336"/>
    </location>
</feature>
<evidence type="ECO:0000313" key="14">
    <source>
        <dbReference type="Proteomes" id="UP000749293"/>
    </source>
</evidence>
<organism evidence="13 14">
    <name type="scientific">Geosmithia morbida</name>
    <dbReference type="NCBI Taxonomy" id="1094350"/>
    <lineage>
        <taxon>Eukaryota</taxon>
        <taxon>Fungi</taxon>
        <taxon>Dikarya</taxon>
        <taxon>Ascomycota</taxon>
        <taxon>Pezizomycotina</taxon>
        <taxon>Sordariomycetes</taxon>
        <taxon>Hypocreomycetidae</taxon>
        <taxon>Hypocreales</taxon>
        <taxon>Bionectriaceae</taxon>
        <taxon>Geosmithia</taxon>
    </lineage>
</organism>
<dbReference type="CDD" id="cd12568">
    <property type="entry name" value="RRM3_MRD1"/>
    <property type="match status" value="1"/>
</dbReference>
<keyword evidence="5" id="KW-0677">Repeat</keyword>
<protein>
    <recommendedName>
        <fullName evidence="3">Multiple RNA-binding domain-containing protein 1</fullName>
    </recommendedName>
</protein>
<accession>A0A9P4YYC5</accession>
<feature type="domain" description="RRM" evidence="12">
    <location>
        <begin position="672"/>
        <end position="755"/>
    </location>
</feature>
<feature type="domain" description="RRM" evidence="12">
    <location>
        <begin position="4"/>
        <end position="77"/>
    </location>
</feature>
<reference evidence="13" key="1">
    <citation type="submission" date="2020-03" db="EMBL/GenBank/DDBJ databases">
        <title>Site-based positive gene gene selection in Geosmithia morbida across the United States reveals a broad range of putative effectors and factors for local host and environmental adapation.</title>
        <authorList>
            <person name="Onufrak A."/>
            <person name="Murdoch R.W."/>
            <person name="Gazis R."/>
            <person name="Huff M."/>
            <person name="Staton M."/>
            <person name="Klingeman W."/>
            <person name="Hadziabdic D."/>
        </authorList>
    </citation>
    <scope>NUCLEOTIDE SEQUENCE</scope>
    <source>
        <strain evidence="13">1262</strain>
    </source>
</reference>
<gene>
    <name evidence="13" type="ORF">GMORB2_3984</name>
</gene>
<sequence>METSRIFIKGLPTSLTEAEARKHFSAGNRDITDIKLIPQRRIGYIGYKSAEDAAKAVKYFNKSFVRMSRISVEPAKAISDPTLNRQRQGNFRSAISPVKRRPDGEVAGADEPSVSKKRKIDAPSSQSSDPKLREYLRVIGKSREEVLADTLDSSSNIHVTADGETLPGAVPQAAIPEGDSDGEYEQIPTEKARMKPNKPAETVSKAATPSSSVARPPQTAVAGEARRQMSAAAAGGKFGHDDATAAASTESDEGQEVKQDTAMTVDETTAPSAPAPAATDDDWLRSRTNRLLDLMDPDDIVPQPASGNADAQTSQPPPRSGGDGESSEDKVGRETVDTSGDNAPGAINQGAQLGEPTGHTTVDAIRQTSRLFVRNLPFGATEDEIRESFGKFGTIEEVHIPVSRTGASKGFAMILFADASRAVEAFQSMDGTTFQGRILHIIPGSAKRDSGLDEFELSKLPLKKQNLIRKRQEAASSTFNWNSLFMNQDAVNASVASRLGVSKSELLDPTSADAAVRQAVAETTVIQETKAYFVSNGVDLEAFRTNKRGDTAILVKNFPYGTSMDEIRTLFEQAGGPVLRVLMPPSGTIAIVQFAQANDAKSAFGKLAYRRIKDSVLFLEKAPKDLLKDGSGGVVPSQSRTGGYGSATGAQKLDVDDLLSSADRADEVVDTTSLFVRNLNFDTSTDRLAEAFSSLDGFVSARVKTKNDAKKPGKTLSMGFGFVEFRTKAQAHEALKMMDGHVLDGHTLAVKASHRGLDAAEERRREDKAKRAAGQRTKLVIKNLPFQTTKNDIRTLFGTYGQLRSVRVPKKADHTARGFAFADFVTPREAENALNSLRDTHILGRKLVIDFAEAEAADAEEEIEKMQRKVGGQANKMALQKLTGGGRQKVTIGDEEEGEEGL</sequence>
<dbReference type="Pfam" id="PF00076">
    <property type="entry name" value="RRM_1"/>
    <property type="match status" value="5"/>
</dbReference>
<dbReference type="OrthoDB" id="439639at2759"/>
<dbReference type="InterPro" id="IPR034482">
    <property type="entry name" value="Mrd1_RRM3"/>
</dbReference>
<dbReference type="Gene3D" id="3.30.70.330">
    <property type="match status" value="5"/>
</dbReference>
<proteinExistence type="inferred from homology"/>
<keyword evidence="14" id="KW-1185">Reference proteome</keyword>
<feature type="region of interest" description="Disordered" evidence="11">
    <location>
        <begin position="158"/>
        <end position="358"/>
    </location>
</feature>
<dbReference type="GO" id="GO:0006364">
    <property type="term" value="P:rRNA processing"/>
    <property type="evidence" value="ECO:0007669"/>
    <property type="project" value="UniProtKB-KW"/>
</dbReference>
<evidence type="ECO:0000256" key="1">
    <source>
        <dbReference type="ARBA" id="ARBA00004123"/>
    </source>
</evidence>
<dbReference type="InterPro" id="IPR051945">
    <property type="entry name" value="RRM_MRD1_RNA_proc_ribogen"/>
</dbReference>
<feature type="compositionally biased region" description="Acidic residues" evidence="11">
    <location>
        <begin position="893"/>
        <end position="902"/>
    </location>
</feature>
<feature type="region of interest" description="Disordered" evidence="11">
    <location>
        <begin position="629"/>
        <end position="648"/>
    </location>
</feature>
<keyword evidence="7" id="KW-0539">Nucleus</keyword>
<evidence type="ECO:0000259" key="12">
    <source>
        <dbReference type="PROSITE" id="PS50102"/>
    </source>
</evidence>
<dbReference type="RefSeq" id="XP_035323797.1">
    <property type="nucleotide sequence ID" value="XM_035465960.1"/>
</dbReference>
<comment type="caution">
    <text evidence="13">The sequence shown here is derived from an EMBL/GenBank/DDBJ whole genome shotgun (WGS) entry which is preliminary data.</text>
</comment>
<feature type="domain" description="RRM" evidence="12">
    <location>
        <begin position="369"/>
        <end position="446"/>
    </location>
</feature>
<evidence type="ECO:0000256" key="4">
    <source>
        <dbReference type="ARBA" id="ARBA00022552"/>
    </source>
</evidence>
<evidence type="ECO:0000256" key="8">
    <source>
        <dbReference type="ARBA" id="ARBA00023274"/>
    </source>
</evidence>
<evidence type="ECO:0000256" key="2">
    <source>
        <dbReference type="ARBA" id="ARBA00008033"/>
    </source>
</evidence>
<keyword evidence="10" id="KW-0175">Coiled coil</keyword>
<evidence type="ECO:0000256" key="9">
    <source>
        <dbReference type="PROSITE-ProRule" id="PRU00176"/>
    </source>
</evidence>
<evidence type="ECO:0000313" key="13">
    <source>
        <dbReference type="EMBL" id="KAF4125145.1"/>
    </source>
</evidence>